<dbReference type="EMBL" id="KN729810">
    <property type="protein sequence ID" value="KIH61811.1"/>
    <property type="molecule type" value="Genomic_DNA"/>
</dbReference>
<evidence type="ECO:0000256" key="1">
    <source>
        <dbReference type="SAM" id="MobiDB-lite"/>
    </source>
</evidence>
<accession>A0A0C2GXG6</accession>
<protein>
    <submittedName>
        <fullName evidence="2">Uncharacterized protein</fullName>
    </submittedName>
</protein>
<proteinExistence type="predicted"/>
<evidence type="ECO:0000313" key="3">
    <source>
        <dbReference type="Proteomes" id="UP000054047"/>
    </source>
</evidence>
<gene>
    <name evidence="2" type="ORF">ANCDUO_07910</name>
</gene>
<dbReference type="Proteomes" id="UP000054047">
    <property type="component" value="Unassembled WGS sequence"/>
</dbReference>
<name>A0A0C2GXG6_9BILA</name>
<organism evidence="2 3">
    <name type="scientific">Ancylostoma duodenale</name>
    <dbReference type="NCBI Taxonomy" id="51022"/>
    <lineage>
        <taxon>Eukaryota</taxon>
        <taxon>Metazoa</taxon>
        <taxon>Ecdysozoa</taxon>
        <taxon>Nematoda</taxon>
        <taxon>Chromadorea</taxon>
        <taxon>Rhabditida</taxon>
        <taxon>Rhabditina</taxon>
        <taxon>Rhabditomorpha</taxon>
        <taxon>Strongyloidea</taxon>
        <taxon>Ancylostomatidae</taxon>
        <taxon>Ancylostomatinae</taxon>
        <taxon>Ancylostoma</taxon>
    </lineage>
</organism>
<sequence length="193" mass="21862">MDSNSIHVLRNNAARGSCLQRKVDVTRRVELLVPPTTYWVGPITCCAIPLMCRFSTQHILGTLTNGDTAGDHAHGRDMVCYTLHRHLCEGLHNSDIRFLFKVTDALEYANHTKHRWAALVMRMNDGRWSKAVIEWYPREKKRTLGRPQSGGVTLLRFDITSLMTEWGAAPTGPQELEAETNGKDATIRNNHRV</sequence>
<feature type="region of interest" description="Disordered" evidence="1">
    <location>
        <begin position="170"/>
        <end position="193"/>
    </location>
</feature>
<evidence type="ECO:0000313" key="2">
    <source>
        <dbReference type="EMBL" id="KIH61811.1"/>
    </source>
</evidence>
<keyword evidence="3" id="KW-1185">Reference proteome</keyword>
<dbReference type="OrthoDB" id="407509at2759"/>
<dbReference type="AlphaFoldDB" id="A0A0C2GXG6"/>
<reference evidence="2 3" key="1">
    <citation type="submission" date="2013-12" db="EMBL/GenBank/DDBJ databases">
        <title>Draft genome of the parsitic nematode Ancylostoma duodenale.</title>
        <authorList>
            <person name="Mitreva M."/>
        </authorList>
    </citation>
    <scope>NUCLEOTIDE SEQUENCE [LARGE SCALE GENOMIC DNA]</scope>
    <source>
        <strain evidence="2 3">Zhejiang</strain>
    </source>
</reference>